<keyword evidence="1" id="KW-0548">Nucleotidyltransferase</keyword>
<dbReference type="Pfam" id="PF04364">
    <property type="entry name" value="DNA_pol3_chi"/>
    <property type="match status" value="1"/>
</dbReference>
<dbReference type="GO" id="GO:0006260">
    <property type="term" value="P:DNA replication"/>
    <property type="evidence" value="ECO:0007669"/>
    <property type="project" value="InterPro"/>
</dbReference>
<evidence type="ECO:0000313" key="2">
    <source>
        <dbReference type="Proteomes" id="UP000537130"/>
    </source>
</evidence>
<dbReference type="InterPro" id="IPR007459">
    <property type="entry name" value="DNA_pol3_chi"/>
</dbReference>
<reference evidence="1 2" key="1">
    <citation type="submission" date="2020-08" db="EMBL/GenBank/DDBJ databases">
        <title>Genomic Encyclopedia of Type Strains, Phase III (KMG-III): the genomes of soil and plant-associated and newly described type strains.</title>
        <authorList>
            <person name="Whitman W."/>
        </authorList>
    </citation>
    <scope>NUCLEOTIDE SEQUENCE [LARGE SCALE GENOMIC DNA]</scope>
    <source>
        <strain evidence="1 2">CECT 8654</strain>
    </source>
</reference>
<dbReference type="PANTHER" id="PTHR38767">
    <property type="entry name" value="DNA POLYMERASE III SUBUNIT CHI"/>
    <property type="match status" value="1"/>
</dbReference>
<dbReference type="EMBL" id="JACHWY010000001">
    <property type="protein sequence ID" value="MBB3046882.1"/>
    <property type="molecule type" value="Genomic_DNA"/>
</dbReference>
<gene>
    <name evidence="1" type="ORF">FHR99_001118</name>
</gene>
<dbReference type="RefSeq" id="WP_183409541.1">
    <property type="nucleotide sequence ID" value="NZ_JACHWY010000001.1"/>
</dbReference>
<dbReference type="Proteomes" id="UP000537130">
    <property type="component" value="Unassembled WGS sequence"/>
</dbReference>
<dbReference type="GO" id="GO:0003677">
    <property type="term" value="F:DNA binding"/>
    <property type="evidence" value="ECO:0007669"/>
    <property type="project" value="InterPro"/>
</dbReference>
<accession>A0A7W4W3P9</accession>
<name>A0A7W4W3P9_9GAMM</name>
<dbReference type="GO" id="GO:0003887">
    <property type="term" value="F:DNA-directed DNA polymerase activity"/>
    <property type="evidence" value="ECO:0007669"/>
    <property type="project" value="UniProtKB-EC"/>
</dbReference>
<comment type="caution">
    <text evidence="1">The sequence shown here is derived from an EMBL/GenBank/DDBJ whole genome shotgun (WGS) entry which is preliminary data.</text>
</comment>
<organism evidence="1 2">
    <name type="scientific">Litorivivens lipolytica</name>
    <dbReference type="NCBI Taxonomy" id="1524264"/>
    <lineage>
        <taxon>Bacteria</taxon>
        <taxon>Pseudomonadati</taxon>
        <taxon>Pseudomonadota</taxon>
        <taxon>Gammaproteobacteria</taxon>
        <taxon>Litorivivens</taxon>
    </lineage>
</organism>
<dbReference type="InterPro" id="IPR036768">
    <property type="entry name" value="PolIII_chi_sf"/>
</dbReference>
<keyword evidence="2" id="KW-1185">Reference proteome</keyword>
<dbReference type="GO" id="GO:0032298">
    <property type="term" value="P:positive regulation of DNA-templated DNA replication initiation"/>
    <property type="evidence" value="ECO:0007669"/>
    <property type="project" value="TreeGrafter"/>
</dbReference>
<dbReference type="PANTHER" id="PTHR38767:SF1">
    <property type="entry name" value="DNA POLYMERASE III SUBUNIT CHI"/>
    <property type="match status" value="1"/>
</dbReference>
<protein>
    <submittedName>
        <fullName evidence="1">DNA polymerase-3 subunit chi</fullName>
        <ecNumber evidence="1">2.7.7.7</ecNumber>
    </submittedName>
</protein>
<dbReference type="SUPFAM" id="SSF102400">
    <property type="entry name" value="DNA polymerase III chi subunit"/>
    <property type="match status" value="1"/>
</dbReference>
<dbReference type="EC" id="2.7.7.7" evidence="1"/>
<evidence type="ECO:0000313" key="1">
    <source>
        <dbReference type="EMBL" id="MBB3046882.1"/>
    </source>
</evidence>
<proteinExistence type="predicted"/>
<sequence length="140" mass="15979">MTQVDFYILQSAQPQDALLYGCRLAEKAHKRGMSIYLHCADEAQGRMVDDLLWSFSPQSFVPHALKSAGTDDSMVIAWDKEAPQGGDLFINFAPEIPDFFSRFARLGEIVCQANDWLAPSRDRYRFYKDRGYPLNTHKIA</sequence>
<keyword evidence="1" id="KW-0808">Transferase</keyword>
<dbReference type="AlphaFoldDB" id="A0A7W4W3P9"/>
<dbReference type="Gene3D" id="3.40.50.10110">
    <property type="entry name" value="DNA polymerase III subunit chi"/>
    <property type="match status" value="1"/>
</dbReference>